<dbReference type="GO" id="GO:0022857">
    <property type="term" value="F:transmembrane transporter activity"/>
    <property type="evidence" value="ECO:0007669"/>
    <property type="project" value="TreeGrafter"/>
</dbReference>
<evidence type="ECO:0000256" key="1">
    <source>
        <dbReference type="ARBA" id="ARBA00022448"/>
    </source>
</evidence>
<keyword evidence="6" id="KW-0472">Membrane</keyword>
<protein>
    <submittedName>
        <fullName evidence="8">Transient receptor potential cation channel protein painless-like</fullName>
    </submittedName>
</protein>
<dbReference type="PANTHER" id="PTHR47143:SF4">
    <property type="entry name" value="TRANSIENT RECEPTOR POTENTIAL CATION CHANNEL PROTEIN PAINLESS"/>
    <property type="match status" value="1"/>
</dbReference>
<feature type="transmembrane region" description="Helical" evidence="6">
    <location>
        <begin position="344"/>
        <end position="375"/>
    </location>
</feature>
<name>A0A6J1Q358_9HYME</name>
<evidence type="ECO:0000256" key="2">
    <source>
        <dbReference type="ARBA" id="ARBA00022737"/>
    </source>
</evidence>
<dbReference type="AlphaFoldDB" id="A0A6J1Q358"/>
<gene>
    <name evidence="8" type="primary">LOC112456810</name>
</gene>
<evidence type="ECO:0000313" key="8">
    <source>
        <dbReference type="RefSeq" id="XP_024875370.1"/>
    </source>
</evidence>
<proteinExistence type="predicted"/>
<keyword evidence="2" id="KW-0677">Repeat</keyword>
<evidence type="ECO:0000313" key="7">
    <source>
        <dbReference type="Proteomes" id="UP000504618"/>
    </source>
</evidence>
<keyword evidence="1" id="KW-0813">Transport</keyword>
<reference evidence="8" key="1">
    <citation type="submission" date="2025-08" db="UniProtKB">
        <authorList>
            <consortium name="RefSeq"/>
        </authorList>
    </citation>
    <scope>IDENTIFICATION</scope>
    <source>
        <tissue evidence="8">Whole body</tissue>
    </source>
</reference>
<evidence type="ECO:0000256" key="6">
    <source>
        <dbReference type="SAM" id="Phobius"/>
    </source>
</evidence>
<sequence length="392" mass="45401">MGKELSEKLPFKSENWKRDAQAVLEDSLKNRNETSFLTYVEDIQGEIPPCLVENLLTISAQHNWQKAVKAILNRFEKKHGQGTNSYLSVKEAARTAVQNGRYVIFEELLKVEPEISHHLILSVCLKLGEPRKRGVNDTLLRSNLKTCLEMILKQINVDVCCIDIADISSVLSAYFDDCLKKIRNQTKEDVIEYDYSCLMSHNIFSIQNTTHRGTCETEVFLDIARNKNLNHLLKHPLLSSFLYQKWCKIRHILYTNIGFYGIFYFLLNTYILNMIYESSPNENGTQTVNDSFDVILNSTLLIRFYPESLLWIFVIVLWLLFTIWEILLFACCPRRYLMNWENRLQVVLIIFTLILLCGAGAWSRVVVVLLSALVLTTLISQHPKISTNFEIF</sequence>
<dbReference type="GeneID" id="112456810"/>
<dbReference type="GO" id="GO:1902495">
    <property type="term" value="C:transmembrane transporter complex"/>
    <property type="evidence" value="ECO:0007669"/>
    <property type="project" value="TreeGrafter"/>
</dbReference>
<organism evidence="7 8">
    <name type="scientific">Temnothorax curvispinosus</name>
    <dbReference type="NCBI Taxonomy" id="300111"/>
    <lineage>
        <taxon>Eukaryota</taxon>
        <taxon>Metazoa</taxon>
        <taxon>Ecdysozoa</taxon>
        <taxon>Arthropoda</taxon>
        <taxon>Hexapoda</taxon>
        <taxon>Insecta</taxon>
        <taxon>Pterygota</taxon>
        <taxon>Neoptera</taxon>
        <taxon>Endopterygota</taxon>
        <taxon>Hymenoptera</taxon>
        <taxon>Apocrita</taxon>
        <taxon>Aculeata</taxon>
        <taxon>Formicoidea</taxon>
        <taxon>Formicidae</taxon>
        <taxon>Myrmicinae</taxon>
        <taxon>Temnothorax</taxon>
    </lineage>
</organism>
<feature type="transmembrane region" description="Helical" evidence="6">
    <location>
        <begin position="252"/>
        <end position="272"/>
    </location>
</feature>
<feature type="transmembrane region" description="Helical" evidence="6">
    <location>
        <begin position="309"/>
        <end position="332"/>
    </location>
</feature>
<dbReference type="InterPro" id="IPR052076">
    <property type="entry name" value="TRP_cation_channel"/>
</dbReference>
<evidence type="ECO:0000256" key="4">
    <source>
        <dbReference type="ARBA" id="ARBA00023065"/>
    </source>
</evidence>
<dbReference type="Proteomes" id="UP000504618">
    <property type="component" value="Unplaced"/>
</dbReference>
<keyword evidence="3" id="KW-0040">ANK repeat</keyword>
<dbReference type="PANTHER" id="PTHR47143">
    <property type="entry name" value="TRANSIENT RECEPTOR POTENTIAL CATION CHANNEL PROTEIN PAINLESS"/>
    <property type="match status" value="1"/>
</dbReference>
<keyword evidence="7" id="KW-1185">Reference proteome</keyword>
<keyword evidence="6" id="KW-1133">Transmembrane helix</keyword>
<evidence type="ECO:0000256" key="5">
    <source>
        <dbReference type="ARBA" id="ARBA00023303"/>
    </source>
</evidence>
<dbReference type="GO" id="GO:0034220">
    <property type="term" value="P:monoatomic ion transmembrane transport"/>
    <property type="evidence" value="ECO:0007669"/>
    <property type="project" value="UniProtKB-KW"/>
</dbReference>
<dbReference type="OrthoDB" id="2157354at2759"/>
<keyword evidence="5" id="KW-0407">Ion channel</keyword>
<dbReference type="RefSeq" id="XP_024875370.1">
    <property type="nucleotide sequence ID" value="XM_025019602.1"/>
</dbReference>
<evidence type="ECO:0000256" key="3">
    <source>
        <dbReference type="ARBA" id="ARBA00023043"/>
    </source>
</evidence>
<keyword evidence="4" id="KW-0406">Ion transport</keyword>
<keyword evidence="6" id="KW-0812">Transmembrane</keyword>
<accession>A0A6J1Q358</accession>